<reference evidence="1" key="1">
    <citation type="journal article" date="2021" name="Proc. Natl. Acad. Sci. U.S.A.">
        <title>A Catalog of Tens of Thousands of Viruses from Human Metagenomes Reveals Hidden Associations with Chronic Diseases.</title>
        <authorList>
            <person name="Tisza M.J."/>
            <person name="Buck C.B."/>
        </authorList>
    </citation>
    <scope>NUCLEOTIDE SEQUENCE</scope>
    <source>
        <strain evidence="1">CtW0z17</strain>
    </source>
</reference>
<sequence>MFGAQCTIANYSITASFLQVLYWVDEIKNIIKKQEVQ</sequence>
<protein>
    <submittedName>
        <fullName evidence="1">Uncharacterized protein</fullName>
    </submittedName>
</protein>
<name>A0A8S5UXN1_9CAUD</name>
<evidence type="ECO:0000313" key="1">
    <source>
        <dbReference type="EMBL" id="DAF99237.1"/>
    </source>
</evidence>
<accession>A0A8S5UXN1</accession>
<dbReference type="EMBL" id="BK016161">
    <property type="protein sequence ID" value="DAF99237.1"/>
    <property type="molecule type" value="Genomic_DNA"/>
</dbReference>
<proteinExistence type="predicted"/>
<organism evidence="1">
    <name type="scientific">Podoviridae sp. ctW0z17</name>
    <dbReference type="NCBI Taxonomy" id="2825254"/>
    <lineage>
        <taxon>Viruses</taxon>
        <taxon>Duplodnaviria</taxon>
        <taxon>Heunggongvirae</taxon>
        <taxon>Uroviricota</taxon>
        <taxon>Caudoviricetes</taxon>
    </lineage>
</organism>